<evidence type="ECO:0000313" key="8">
    <source>
        <dbReference type="Proteomes" id="UP000015105"/>
    </source>
</evidence>
<sequence>FANSLTYFMTQICLCVGTWEQAMRASALVSVVGWLAIYFAQSASSLDFGRFCTGLGVGVFSYVVPVFIAEIAPKALRGGLTALNPVTLLLLETKYERTKALLAFGNNSEIAARTECS</sequence>
<dbReference type="EnsemblPlants" id="AET6Gv20860000.14">
    <property type="protein sequence ID" value="AET6Gv20860000.14"/>
    <property type="gene ID" value="AET6Gv20860000"/>
</dbReference>
<dbReference type="Gene3D" id="1.20.1250.20">
    <property type="entry name" value="MFS general substrate transporter like domains"/>
    <property type="match status" value="1"/>
</dbReference>
<keyword evidence="5" id="KW-1133">Transmembrane helix</keyword>
<reference evidence="8" key="2">
    <citation type="journal article" date="2017" name="Nat. Plants">
        <title>The Aegilops tauschii genome reveals multiple impacts of transposons.</title>
        <authorList>
            <person name="Zhao G."/>
            <person name="Zou C."/>
            <person name="Li K."/>
            <person name="Wang K."/>
            <person name="Li T."/>
            <person name="Gao L."/>
            <person name="Zhang X."/>
            <person name="Wang H."/>
            <person name="Yang Z."/>
            <person name="Liu X."/>
            <person name="Jiang W."/>
            <person name="Mao L."/>
            <person name="Kong X."/>
            <person name="Jiao Y."/>
            <person name="Jia J."/>
        </authorList>
    </citation>
    <scope>NUCLEOTIDE SEQUENCE [LARGE SCALE GENOMIC DNA]</scope>
    <source>
        <strain evidence="8">cv. AL8/78</strain>
    </source>
</reference>
<dbReference type="InterPro" id="IPR036259">
    <property type="entry name" value="MFS_trans_sf"/>
</dbReference>
<reference evidence="8" key="1">
    <citation type="journal article" date="2014" name="Science">
        <title>Ancient hybridizations among the ancestral genomes of bread wheat.</title>
        <authorList>
            <consortium name="International Wheat Genome Sequencing Consortium,"/>
            <person name="Marcussen T."/>
            <person name="Sandve S.R."/>
            <person name="Heier L."/>
            <person name="Spannagl M."/>
            <person name="Pfeifer M."/>
            <person name="Jakobsen K.S."/>
            <person name="Wulff B.B."/>
            <person name="Steuernagel B."/>
            <person name="Mayer K.F."/>
            <person name="Olsen O.A."/>
        </authorList>
    </citation>
    <scope>NUCLEOTIDE SEQUENCE [LARGE SCALE GENOMIC DNA]</scope>
    <source>
        <strain evidence="8">cv. AL8/78</strain>
    </source>
</reference>
<keyword evidence="8" id="KW-1185">Reference proteome</keyword>
<keyword evidence="6" id="KW-0472">Membrane</keyword>
<organism evidence="7 8">
    <name type="scientific">Aegilops tauschii subsp. strangulata</name>
    <name type="common">Goatgrass</name>
    <dbReference type="NCBI Taxonomy" id="200361"/>
    <lineage>
        <taxon>Eukaryota</taxon>
        <taxon>Viridiplantae</taxon>
        <taxon>Streptophyta</taxon>
        <taxon>Embryophyta</taxon>
        <taxon>Tracheophyta</taxon>
        <taxon>Spermatophyta</taxon>
        <taxon>Magnoliopsida</taxon>
        <taxon>Liliopsida</taxon>
        <taxon>Poales</taxon>
        <taxon>Poaceae</taxon>
        <taxon>BOP clade</taxon>
        <taxon>Pooideae</taxon>
        <taxon>Triticodae</taxon>
        <taxon>Triticeae</taxon>
        <taxon>Triticinae</taxon>
        <taxon>Aegilops</taxon>
    </lineage>
</organism>
<dbReference type="InterPro" id="IPR050549">
    <property type="entry name" value="MFS_Trehalose_Transporter"/>
</dbReference>
<evidence type="ECO:0008006" key="9">
    <source>
        <dbReference type="Google" id="ProtNLM"/>
    </source>
</evidence>
<evidence type="ECO:0000256" key="6">
    <source>
        <dbReference type="ARBA" id="ARBA00023136"/>
    </source>
</evidence>
<dbReference type="AlphaFoldDB" id="A0A453PU17"/>
<comment type="similarity">
    <text evidence="2">Belongs to the major facilitator superfamily. Sugar transporter (TC 2.A.1.1) family.</text>
</comment>
<protein>
    <recommendedName>
        <fullName evidence="9">Major facilitator superfamily (MFS) profile domain-containing protein</fullName>
    </recommendedName>
</protein>
<keyword evidence="3" id="KW-0762">Sugar transport</keyword>
<dbReference type="Gramene" id="AET6Gv20860000.14">
    <property type="protein sequence ID" value="AET6Gv20860000.14"/>
    <property type="gene ID" value="AET6Gv20860000"/>
</dbReference>
<reference evidence="7" key="5">
    <citation type="journal article" date="2021" name="G3 (Bethesda)">
        <title>Aegilops tauschii genome assembly Aet v5.0 features greater sequence contiguity and improved annotation.</title>
        <authorList>
            <person name="Wang L."/>
            <person name="Zhu T."/>
            <person name="Rodriguez J.C."/>
            <person name="Deal K.R."/>
            <person name="Dubcovsky J."/>
            <person name="McGuire P.E."/>
            <person name="Lux T."/>
            <person name="Spannagl M."/>
            <person name="Mayer K.F.X."/>
            <person name="Baldrich P."/>
            <person name="Meyers B.C."/>
            <person name="Huo N."/>
            <person name="Gu Y.Q."/>
            <person name="Zhou H."/>
            <person name="Devos K.M."/>
            <person name="Bennetzen J.L."/>
            <person name="Unver T."/>
            <person name="Budak H."/>
            <person name="Gulick P.J."/>
            <person name="Galiba G."/>
            <person name="Kalapos B."/>
            <person name="Nelson D.R."/>
            <person name="Li P."/>
            <person name="You F.M."/>
            <person name="Luo M.C."/>
            <person name="Dvorak J."/>
        </authorList>
    </citation>
    <scope>NUCLEOTIDE SEQUENCE [LARGE SCALE GENOMIC DNA]</scope>
    <source>
        <strain evidence="7">cv. AL8/78</strain>
    </source>
</reference>
<name>A0A453PU17_AEGTS</name>
<dbReference type="PANTHER" id="PTHR48021">
    <property type="match status" value="1"/>
</dbReference>
<proteinExistence type="inferred from homology"/>
<dbReference type="GO" id="GO:0022857">
    <property type="term" value="F:transmembrane transporter activity"/>
    <property type="evidence" value="ECO:0007669"/>
    <property type="project" value="InterPro"/>
</dbReference>
<dbReference type="Pfam" id="PF00083">
    <property type="entry name" value="Sugar_tr"/>
    <property type="match status" value="1"/>
</dbReference>
<evidence type="ECO:0000256" key="1">
    <source>
        <dbReference type="ARBA" id="ARBA00004370"/>
    </source>
</evidence>
<dbReference type="Proteomes" id="UP000015105">
    <property type="component" value="Chromosome 6D"/>
</dbReference>
<reference evidence="7" key="3">
    <citation type="journal article" date="2017" name="Nature">
        <title>Genome sequence of the progenitor of the wheat D genome Aegilops tauschii.</title>
        <authorList>
            <person name="Luo M.C."/>
            <person name="Gu Y.Q."/>
            <person name="Puiu D."/>
            <person name="Wang H."/>
            <person name="Twardziok S.O."/>
            <person name="Deal K.R."/>
            <person name="Huo N."/>
            <person name="Zhu T."/>
            <person name="Wang L."/>
            <person name="Wang Y."/>
            <person name="McGuire P.E."/>
            <person name="Liu S."/>
            <person name="Long H."/>
            <person name="Ramasamy R.K."/>
            <person name="Rodriguez J.C."/>
            <person name="Van S.L."/>
            <person name="Yuan L."/>
            <person name="Wang Z."/>
            <person name="Xia Z."/>
            <person name="Xiao L."/>
            <person name="Anderson O.D."/>
            <person name="Ouyang S."/>
            <person name="Liang Y."/>
            <person name="Zimin A.V."/>
            <person name="Pertea G."/>
            <person name="Qi P."/>
            <person name="Bennetzen J.L."/>
            <person name="Dai X."/>
            <person name="Dawson M.W."/>
            <person name="Muller H.G."/>
            <person name="Kugler K."/>
            <person name="Rivarola-Duarte L."/>
            <person name="Spannagl M."/>
            <person name="Mayer K.F.X."/>
            <person name="Lu F.H."/>
            <person name="Bevan M.W."/>
            <person name="Leroy P."/>
            <person name="Li P."/>
            <person name="You F.M."/>
            <person name="Sun Q."/>
            <person name="Liu Z."/>
            <person name="Lyons E."/>
            <person name="Wicker T."/>
            <person name="Salzberg S.L."/>
            <person name="Devos K.M."/>
            <person name="Dvorak J."/>
        </authorList>
    </citation>
    <scope>NUCLEOTIDE SEQUENCE [LARGE SCALE GENOMIC DNA]</scope>
    <source>
        <strain evidence="7">cv. AL8/78</strain>
    </source>
</reference>
<keyword evidence="4" id="KW-0812">Transmembrane</keyword>
<evidence type="ECO:0000256" key="2">
    <source>
        <dbReference type="ARBA" id="ARBA00010992"/>
    </source>
</evidence>
<evidence type="ECO:0000256" key="5">
    <source>
        <dbReference type="ARBA" id="ARBA00022989"/>
    </source>
</evidence>
<evidence type="ECO:0000256" key="4">
    <source>
        <dbReference type="ARBA" id="ARBA00022692"/>
    </source>
</evidence>
<dbReference type="InterPro" id="IPR005828">
    <property type="entry name" value="MFS_sugar_transport-like"/>
</dbReference>
<evidence type="ECO:0000313" key="7">
    <source>
        <dbReference type="EnsemblPlants" id="AET6Gv20860000.14"/>
    </source>
</evidence>
<comment type="subcellular location">
    <subcellularLocation>
        <location evidence="1">Membrane</location>
    </subcellularLocation>
</comment>
<dbReference type="SUPFAM" id="SSF103473">
    <property type="entry name" value="MFS general substrate transporter"/>
    <property type="match status" value="1"/>
</dbReference>
<accession>A0A453PU17</accession>
<evidence type="ECO:0000256" key="3">
    <source>
        <dbReference type="ARBA" id="ARBA00022597"/>
    </source>
</evidence>
<reference evidence="7" key="4">
    <citation type="submission" date="2019-03" db="UniProtKB">
        <authorList>
            <consortium name="EnsemblPlants"/>
        </authorList>
    </citation>
    <scope>IDENTIFICATION</scope>
</reference>
<dbReference type="PANTHER" id="PTHR48021:SF79">
    <property type="entry name" value="OS11G0643800 PROTEIN"/>
    <property type="match status" value="1"/>
</dbReference>
<keyword evidence="3" id="KW-0813">Transport</keyword>
<dbReference type="GO" id="GO:0016020">
    <property type="term" value="C:membrane"/>
    <property type="evidence" value="ECO:0007669"/>
    <property type="project" value="UniProtKB-SubCell"/>
</dbReference>